<dbReference type="Proteomes" id="UP000805193">
    <property type="component" value="Unassembled WGS sequence"/>
</dbReference>
<reference evidence="1 2" key="1">
    <citation type="journal article" date="2020" name="Cell">
        <title>Large-Scale Comparative Analyses of Tick Genomes Elucidate Their Genetic Diversity and Vector Capacities.</title>
        <authorList>
            <consortium name="Tick Genome and Microbiome Consortium (TIGMIC)"/>
            <person name="Jia N."/>
            <person name="Wang J."/>
            <person name="Shi W."/>
            <person name="Du L."/>
            <person name="Sun Y."/>
            <person name="Zhan W."/>
            <person name="Jiang J.F."/>
            <person name="Wang Q."/>
            <person name="Zhang B."/>
            <person name="Ji P."/>
            <person name="Bell-Sakyi L."/>
            <person name="Cui X.M."/>
            <person name="Yuan T.T."/>
            <person name="Jiang B.G."/>
            <person name="Yang W.F."/>
            <person name="Lam T.T."/>
            <person name="Chang Q.C."/>
            <person name="Ding S.J."/>
            <person name="Wang X.J."/>
            <person name="Zhu J.G."/>
            <person name="Ruan X.D."/>
            <person name="Zhao L."/>
            <person name="Wei J.T."/>
            <person name="Ye R.Z."/>
            <person name="Que T.C."/>
            <person name="Du C.H."/>
            <person name="Zhou Y.H."/>
            <person name="Cheng J.X."/>
            <person name="Dai P.F."/>
            <person name="Guo W.B."/>
            <person name="Han X.H."/>
            <person name="Huang E.J."/>
            <person name="Li L.F."/>
            <person name="Wei W."/>
            <person name="Gao Y.C."/>
            <person name="Liu J.Z."/>
            <person name="Shao H.Z."/>
            <person name="Wang X."/>
            <person name="Wang C.C."/>
            <person name="Yang T.C."/>
            <person name="Huo Q.B."/>
            <person name="Li W."/>
            <person name="Chen H.Y."/>
            <person name="Chen S.E."/>
            <person name="Zhou L.G."/>
            <person name="Ni X.B."/>
            <person name="Tian J.H."/>
            <person name="Sheng Y."/>
            <person name="Liu T."/>
            <person name="Pan Y.S."/>
            <person name="Xia L.Y."/>
            <person name="Li J."/>
            <person name="Zhao F."/>
            <person name="Cao W.C."/>
        </authorList>
    </citation>
    <scope>NUCLEOTIDE SEQUENCE [LARGE SCALE GENOMIC DNA]</scope>
    <source>
        <strain evidence="1">Iper-2018</strain>
    </source>
</reference>
<name>A0AC60Q6R7_IXOPE</name>
<evidence type="ECO:0000313" key="1">
    <source>
        <dbReference type="EMBL" id="KAG0429546.1"/>
    </source>
</evidence>
<evidence type="ECO:0000313" key="2">
    <source>
        <dbReference type="Proteomes" id="UP000805193"/>
    </source>
</evidence>
<gene>
    <name evidence="1" type="ORF">HPB47_023561</name>
</gene>
<organism evidence="1 2">
    <name type="scientific">Ixodes persulcatus</name>
    <name type="common">Taiga tick</name>
    <dbReference type="NCBI Taxonomy" id="34615"/>
    <lineage>
        <taxon>Eukaryota</taxon>
        <taxon>Metazoa</taxon>
        <taxon>Ecdysozoa</taxon>
        <taxon>Arthropoda</taxon>
        <taxon>Chelicerata</taxon>
        <taxon>Arachnida</taxon>
        <taxon>Acari</taxon>
        <taxon>Parasitiformes</taxon>
        <taxon>Ixodida</taxon>
        <taxon>Ixodoidea</taxon>
        <taxon>Ixodidae</taxon>
        <taxon>Ixodinae</taxon>
        <taxon>Ixodes</taxon>
    </lineage>
</organism>
<accession>A0AC60Q6R7</accession>
<dbReference type="EMBL" id="JABSTQ010009403">
    <property type="protein sequence ID" value="KAG0429546.1"/>
    <property type="molecule type" value="Genomic_DNA"/>
</dbReference>
<proteinExistence type="predicted"/>
<comment type="caution">
    <text evidence="1">The sequence shown here is derived from an EMBL/GenBank/DDBJ whole genome shotgun (WGS) entry which is preliminary data.</text>
</comment>
<protein>
    <submittedName>
        <fullName evidence="1">Uncharacterized protein</fullName>
    </submittedName>
</protein>
<sequence>MKSWFAHLSDPTSRVHAFLDACHMLKLMRNLLAEKGCIRGGANRVVAWWYLAALDNLQQQEGLHAANKLRKEHIDFERQKMKVSLAAQTLSQFVSCALLFCREKD</sequence>
<keyword evidence="2" id="KW-1185">Reference proteome</keyword>